<protein>
    <submittedName>
        <fullName evidence="2">Uncharacterized protein</fullName>
    </submittedName>
</protein>
<comment type="caution">
    <text evidence="2">The sequence shown here is derived from an EMBL/GenBank/DDBJ whole genome shotgun (WGS) entry which is preliminary data.</text>
</comment>
<dbReference type="Proteomes" id="UP000499080">
    <property type="component" value="Unassembled WGS sequence"/>
</dbReference>
<name>A0A4Y2P1V9_ARAVE</name>
<dbReference type="AlphaFoldDB" id="A0A4Y2P1V9"/>
<feature type="transmembrane region" description="Helical" evidence="1">
    <location>
        <begin position="48"/>
        <end position="70"/>
    </location>
</feature>
<sequence>MYFGDFSPPYPRALARARVHLPLQYFKSYSEEHVYQVSSKLPGISLDLFVISIFDTLPTLPLGTGLRLIYPFNTSSRLMRNLCSKFHQNWISHSEVMLEQTYAGCPLKSLTTLLTTEWLQLSS</sequence>
<organism evidence="2 3">
    <name type="scientific">Araneus ventricosus</name>
    <name type="common">Orbweaver spider</name>
    <name type="synonym">Epeira ventricosa</name>
    <dbReference type="NCBI Taxonomy" id="182803"/>
    <lineage>
        <taxon>Eukaryota</taxon>
        <taxon>Metazoa</taxon>
        <taxon>Ecdysozoa</taxon>
        <taxon>Arthropoda</taxon>
        <taxon>Chelicerata</taxon>
        <taxon>Arachnida</taxon>
        <taxon>Araneae</taxon>
        <taxon>Araneomorphae</taxon>
        <taxon>Entelegynae</taxon>
        <taxon>Araneoidea</taxon>
        <taxon>Araneidae</taxon>
        <taxon>Araneus</taxon>
    </lineage>
</organism>
<evidence type="ECO:0000256" key="1">
    <source>
        <dbReference type="SAM" id="Phobius"/>
    </source>
</evidence>
<keyword evidence="1" id="KW-0812">Transmembrane</keyword>
<evidence type="ECO:0000313" key="3">
    <source>
        <dbReference type="Proteomes" id="UP000499080"/>
    </source>
</evidence>
<accession>A0A4Y2P1V9</accession>
<proteinExistence type="predicted"/>
<keyword evidence="1" id="KW-0472">Membrane</keyword>
<evidence type="ECO:0000313" key="2">
    <source>
        <dbReference type="EMBL" id="GBN45838.1"/>
    </source>
</evidence>
<keyword evidence="1" id="KW-1133">Transmembrane helix</keyword>
<dbReference type="EMBL" id="BGPR01010369">
    <property type="protein sequence ID" value="GBN45838.1"/>
    <property type="molecule type" value="Genomic_DNA"/>
</dbReference>
<keyword evidence="3" id="KW-1185">Reference proteome</keyword>
<reference evidence="2 3" key="1">
    <citation type="journal article" date="2019" name="Sci. Rep.">
        <title>Orb-weaving spider Araneus ventricosus genome elucidates the spidroin gene catalogue.</title>
        <authorList>
            <person name="Kono N."/>
            <person name="Nakamura H."/>
            <person name="Ohtoshi R."/>
            <person name="Moran D.A.P."/>
            <person name="Shinohara A."/>
            <person name="Yoshida Y."/>
            <person name="Fujiwara M."/>
            <person name="Mori M."/>
            <person name="Tomita M."/>
            <person name="Arakawa K."/>
        </authorList>
    </citation>
    <scope>NUCLEOTIDE SEQUENCE [LARGE SCALE GENOMIC DNA]</scope>
</reference>
<gene>
    <name evidence="2" type="ORF">AVEN_2231_1</name>
</gene>